<keyword evidence="4" id="KW-0464">Manganese</keyword>
<accession>A0A3N4IJ66</accession>
<evidence type="ECO:0000256" key="4">
    <source>
        <dbReference type="ARBA" id="ARBA00023211"/>
    </source>
</evidence>
<dbReference type="InterPro" id="IPR038763">
    <property type="entry name" value="DHH_sf"/>
</dbReference>
<evidence type="ECO:0000256" key="2">
    <source>
        <dbReference type="ARBA" id="ARBA00022723"/>
    </source>
</evidence>
<feature type="domain" description="DHHA2" evidence="5">
    <location>
        <begin position="245"/>
        <end position="395"/>
    </location>
</feature>
<dbReference type="Proteomes" id="UP000275078">
    <property type="component" value="Unassembled WGS sequence"/>
</dbReference>
<dbReference type="Gene3D" id="3.90.1640.10">
    <property type="entry name" value="inorganic pyrophosphatase (n-terminal core)"/>
    <property type="match status" value="1"/>
</dbReference>
<sequence>MSPFYLANPFRTTNGIKASRFSQYFSTINTRIMSPLEEFLTNAKKDTERQKCIVSGNTAGDLDTLCSSLLVTYLAPHPTLPLFPIESPDFVLRPELGYLLSTLSLPATALPTLDSLPINPKHVTTLHLVDHNTPSLQLTSLFPHATVSHILDHHADEGDYKDISTRLIEKAGSCSSIVTTFYKDRWKLDGSALECALARCGLAALASDTDGLKNRVEQVDKDAKEIYDAVLAKGGQKVDFAQLERTLREKKNDVAGLSVRDLLRRDYKEWFCKPGTIGIASLPLSLGTVVAEKKNKAWIEGMTAYAKEKNLAVLGVMTAFEKDGEGGKFSRELVLWGFSEAGKKFVEAFEKSLEGKQLQLETWCGPLQVVGFKVWDQNNVQASRKQVGPLVREGFDKFA</sequence>
<evidence type="ECO:0000313" key="6">
    <source>
        <dbReference type="EMBL" id="RPA86182.1"/>
    </source>
</evidence>
<dbReference type="PANTHER" id="PTHR12112">
    <property type="entry name" value="BNIP - RELATED"/>
    <property type="match status" value="1"/>
</dbReference>
<dbReference type="GO" id="GO:0046872">
    <property type="term" value="F:metal ion binding"/>
    <property type="evidence" value="ECO:0007669"/>
    <property type="project" value="UniProtKB-KW"/>
</dbReference>
<proteinExistence type="predicted"/>
<organism evidence="6 7">
    <name type="scientific">Ascobolus immersus RN42</name>
    <dbReference type="NCBI Taxonomy" id="1160509"/>
    <lineage>
        <taxon>Eukaryota</taxon>
        <taxon>Fungi</taxon>
        <taxon>Dikarya</taxon>
        <taxon>Ascomycota</taxon>
        <taxon>Pezizomycotina</taxon>
        <taxon>Pezizomycetes</taxon>
        <taxon>Pezizales</taxon>
        <taxon>Ascobolaceae</taxon>
        <taxon>Ascobolus</taxon>
    </lineage>
</organism>
<evidence type="ECO:0000259" key="5">
    <source>
        <dbReference type="SMART" id="SM01131"/>
    </source>
</evidence>
<dbReference type="SMART" id="SM01131">
    <property type="entry name" value="DHHA2"/>
    <property type="match status" value="1"/>
</dbReference>
<reference evidence="6 7" key="1">
    <citation type="journal article" date="2018" name="Nat. Ecol. Evol.">
        <title>Pezizomycetes genomes reveal the molecular basis of ectomycorrhizal truffle lifestyle.</title>
        <authorList>
            <person name="Murat C."/>
            <person name="Payen T."/>
            <person name="Noel B."/>
            <person name="Kuo A."/>
            <person name="Morin E."/>
            <person name="Chen J."/>
            <person name="Kohler A."/>
            <person name="Krizsan K."/>
            <person name="Balestrini R."/>
            <person name="Da Silva C."/>
            <person name="Montanini B."/>
            <person name="Hainaut M."/>
            <person name="Levati E."/>
            <person name="Barry K.W."/>
            <person name="Belfiori B."/>
            <person name="Cichocki N."/>
            <person name="Clum A."/>
            <person name="Dockter R.B."/>
            <person name="Fauchery L."/>
            <person name="Guy J."/>
            <person name="Iotti M."/>
            <person name="Le Tacon F."/>
            <person name="Lindquist E.A."/>
            <person name="Lipzen A."/>
            <person name="Malagnac F."/>
            <person name="Mello A."/>
            <person name="Molinier V."/>
            <person name="Miyauchi S."/>
            <person name="Poulain J."/>
            <person name="Riccioni C."/>
            <person name="Rubini A."/>
            <person name="Sitrit Y."/>
            <person name="Splivallo R."/>
            <person name="Traeger S."/>
            <person name="Wang M."/>
            <person name="Zifcakova L."/>
            <person name="Wipf D."/>
            <person name="Zambonelli A."/>
            <person name="Paolocci F."/>
            <person name="Nowrousian M."/>
            <person name="Ottonello S."/>
            <person name="Baldrian P."/>
            <person name="Spatafora J.W."/>
            <person name="Henrissat B."/>
            <person name="Nagy L.G."/>
            <person name="Aury J.M."/>
            <person name="Wincker P."/>
            <person name="Grigoriev I.V."/>
            <person name="Bonfante P."/>
            <person name="Martin F.M."/>
        </authorList>
    </citation>
    <scope>NUCLEOTIDE SEQUENCE [LARGE SCALE GENOMIC DNA]</scope>
    <source>
        <strain evidence="6 7">RN42</strain>
    </source>
</reference>
<dbReference type="SUPFAM" id="SSF64182">
    <property type="entry name" value="DHH phosphoesterases"/>
    <property type="match status" value="1"/>
</dbReference>
<name>A0A3N4IJ66_ASCIM</name>
<keyword evidence="3" id="KW-0378">Hydrolase</keyword>
<evidence type="ECO:0000313" key="7">
    <source>
        <dbReference type="Proteomes" id="UP000275078"/>
    </source>
</evidence>
<dbReference type="Gene3D" id="3.10.310.20">
    <property type="entry name" value="DHHA2 domain"/>
    <property type="match status" value="1"/>
</dbReference>
<dbReference type="InterPro" id="IPR038222">
    <property type="entry name" value="DHHA2_dom_sf"/>
</dbReference>
<dbReference type="AlphaFoldDB" id="A0A3N4IJ66"/>
<dbReference type="STRING" id="1160509.A0A3N4IJ66"/>
<keyword evidence="7" id="KW-1185">Reference proteome</keyword>
<dbReference type="InterPro" id="IPR001667">
    <property type="entry name" value="DDH_dom"/>
</dbReference>
<dbReference type="PANTHER" id="PTHR12112:SF39">
    <property type="entry name" value="EG:152A3.5 PROTEIN (FBGN0003116_PN PROTEIN)"/>
    <property type="match status" value="1"/>
</dbReference>
<dbReference type="OrthoDB" id="374045at2759"/>
<comment type="cofactor">
    <cofactor evidence="1">
        <name>Mn(2+)</name>
        <dbReference type="ChEBI" id="CHEBI:29035"/>
    </cofactor>
</comment>
<dbReference type="InterPro" id="IPR004097">
    <property type="entry name" value="DHHA2"/>
</dbReference>
<gene>
    <name evidence="6" type="ORF">BJ508DRAFT_302089</name>
</gene>
<keyword evidence="2" id="KW-0479">Metal-binding</keyword>
<dbReference type="Pfam" id="PF02833">
    <property type="entry name" value="DHHA2"/>
    <property type="match status" value="1"/>
</dbReference>
<evidence type="ECO:0000256" key="1">
    <source>
        <dbReference type="ARBA" id="ARBA00001936"/>
    </source>
</evidence>
<dbReference type="GO" id="GO:0004309">
    <property type="term" value="F:exopolyphosphatase activity"/>
    <property type="evidence" value="ECO:0007669"/>
    <property type="project" value="TreeGrafter"/>
</dbReference>
<protein>
    <submittedName>
        <fullName evidence="6">DHH phosphoesterase</fullName>
    </submittedName>
</protein>
<dbReference type="GO" id="GO:0005737">
    <property type="term" value="C:cytoplasm"/>
    <property type="evidence" value="ECO:0007669"/>
    <property type="project" value="InterPro"/>
</dbReference>
<dbReference type="EMBL" id="ML119650">
    <property type="protein sequence ID" value="RPA86182.1"/>
    <property type="molecule type" value="Genomic_DNA"/>
</dbReference>
<dbReference type="Pfam" id="PF01368">
    <property type="entry name" value="DHH"/>
    <property type="match status" value="1"/>
</dbReference>
<evidence type="ECO:0000256" key="3">
    <source>
        <dbReference type="ARBA" id="ARBA00022801"/>
    </source>
</evidence>